<feature type="compositionally biased region" description="Basic and acidic residues" evidence="1">
    <location>
        <begin position="453"/>
        <end position="462"/>
    </location>
</feature>
<dbReference type="OrthoDB" id="2436424at2759"/>
<gene>
    <name evidence="2" type="ORF">BGZ80_002101</name>
</gene>
<name>A0A9P6MQK2_9FUNG</name>
<feature type="compositionally biased region" description="Polar residues" evidence="1">
    <location>
        <begin position="1"/>
        <end position="18"/>
    </location>
</feature>
<feature type="compositionally biased region" description="Basic and acidic residues" evidence="1">
    <location>
        <begin position="54"/>
        <end position="70"/>
    </location>
</feature>
<sequence length="500" mass="55959">MTLPKSNEAPSSISNSPSAKAKHHEASREKLVIADPGSEPATEKLGASSDEETKESRDDASTEDQRQVEIEHEEVEETEEVDQDGEKEAALGHSDQESPFLEAEDIHQIPAPQFADLRTKGCYDLDVGLNTLTPTRPRIRGNPINLFRLGRPFTRSTRTEQNDLVLVELEDDNEDVPRTEEFEDKPSGLISENQSLDPVESPTYDDKDEEDTTERVGNVSDYGDNDYDDDGVIDRVDDEDDTISLPMTPSKPRRQVMLDLEGLTPSESGSPSTPNTPGSWLGRWKYNIMMSHSSMEPPKLAETDNEDQAADASSVLSFGVASPEQHRILATPTRKRTKLDLLLDHDATLDIENSDDESPDYEILVNPVQQGVKRRSGDGDDEYGYDYDDDEEDKREEEKEDENSGRLEQTENDLLAEKKQTKLPFERSPLAPVLHGQQLQISNLVFTPPSKRPSTDLRDLKPPRAPVFGIGRLPMYRPNGVSSSPSQRRTRPLSFYDVPS</sequence>
<evidence type="ECO:0000313" key="3">
    <source>
        <dbReference type="Proteomes" id="UP000703661"/>
    </source>
</evidence>
<reference evidence="2" key="1">
    <citation type="journal article" date="2020" name="Fungal Divers.">
        <title>Resolving the Mortierellaceae phylogeny through synthesis of multi-gene phylogenetics and phylogenomics.</title>
        <authorList>
            <person name="Vandepol N."/>
            <person name="Liber J."/>
            <person name="Desiro A."/>
            <person name="Na H."/>
            <person name="Kennedy M."/>
            <person name="Barry K."/>
            <person name="Grigoriev I.V."/>
            <person name="Miller A.N."/>
            <person name="O'Donnell K."/>
            <person name="Stajich J.E."/>
            <person name="Bonito G."/>
        </authorList>
    </citation>
    <scope>NUCLEOTIDE SEQUENCE</scope>
    <source>
        <strain evidence="2">NRRL 2769</strain>
    </source>
</reference>
<evidence type="ECO:0000313" key="2">
    <source>
        <dbReference type="EMBL" id="KAG0009750.1"/>
    </source>
</evidence>
<keyword evidence="3" id="KW-1185">Reference proteome</keyword>
<feature type="region of interest" description="Disordered" evidence="1">
    <location>
        <begin position="170"/>
        <end position="255"/>
    </location>
</feature>
<feature type="region of interest" description="Disordered" evidence="1">
    <location>
        <begin position="295"/>
        <end position="318"/>
    </location>
</feature>
<feature type="region of interest" description="Disordered" evidence="1">
    <location>
        <begin position="446"/>
        <end position="500"/>
    </location>
</feature>
<feature type="region of interest" description="Disordered" evidence="1">
    <location>
        <begin position="351"/>
        <end position="422"/>
    </location>
</feature>
<dbReference type="EMBL" id="JAAAID010001508">
    <property type="protein sequence ID" value="KAG0009750.1"/>
    <property type="molecule type" value="Genomic_DNA"/>
</dbReference>
<feature type="compositionally biased region" description="Acidic residues" evidence="1">
    <location>
        <begin position="223"/>
        <end position="242"/>
    </location>
</feature>
<feature type="compositionally biased region" description="Basic and acidic residues" evidence="1">
    <location>
        <begin position="84"/>
        <end position="96"/>
    </location>
</feature>
<dbReference type="AlphaFoldDB" id="A0A9P6MQK2"/>
<proteinExistence type="predicted"/>
<feature type="compositionally biased region" description="Acidic residues" evidence="1">
    <location>
        <begin position="71"/>
        <end position="83"/>
    </location>
</feature>
<dbReference type="Proteomes" id="UP000703661">
    <property type="component" value="Unassembled WGS sequence"/>
</dbReference>
<feature type="compositionally biased region" description="Acidic residues" evidence="1">
    <location>
        <begin position="379"/>
        <end position="401"/>
    </location>
</feature>
<accession>A0A9P6MQK2</accession>
<comment type="caution">
    <text evidence="2">The sequence shown here is derived from an EMBL/GenBank/DDBJ whole genome shotgun (WGS) entry which is preliminary data.</text>
</comment>
<organism evidence="2 3">
    <name type="scientific">Entomortierella chlamydospora</name>
    <dbReference type="NCBI Taxonomy" id="101097"/>
    <lineage>
        <taxon>Eukaryota</taxon>
        <taxon>Fungi</taxon>
        <taxon>Fungi incertae sedis</taxon>
        <taxon>Mucoromycota</taxon>
        <taxon>Mortierellomycotina</taxon>
        <taxon>Mortierellomycetes</taxon>
        <taxon>Mortierellales</taxon>
        <taxon>Mortierellaceae</taxon>
        <taxon>Entomortierella</taxon>
    </lineage>
</organism>
<evidence type="ECO:0000256" key="1">
    <source>
        <dbReference type="SAM" id="MobiDB-lite"/>
    </source>
</evidence>
<feature type="compositionally biased region" description="Basic and acidic residues" evidence="1">
    <location>
        <begin position="175"/>
        <end position="186"/>
    </location>
</feature>
<protein>
    <submittedName>
        <fullName evidence="2">Uncharacterized protein</fullName>
    </submittedName>
</protein>
<feature type="compositionally biased region" description="Basic and acidic residues" evidence="1">
    <location>
        <begin position="402"/>
        <end position="420"/>
    </location>
</feature>
<feature type="region of interest" description="Disordered" evidence="1">
    <location>
        <begin position="1"/>
        <end position="105"/>
    </location>
</feature>